<dbReference type="PROSITE" id="PS51387">
    <property type="entry name" value="FAD_PCMH"/>
    <property type="match status" value="1"/>
</dbReference>
<evidence type="ECO:0000259" key="6">
    <source>
        <dbReference type="PROSITE" id="PS51387"/>
    </source>
</evidence>
<name>A0AAN5BVV6_ASPOZ</name>
<evidence type="ECO:0000256" key="1">
    <source>
        <dbReference type="ARBA" id="ARBA00005466"/>
    </source>
</evidence>
<sequence length="223" mass="23840">MRPGQTWRTAIVTSLAAFCSLATAADICSKLNQQGITIENRLTIPFLNVLQDYWSTACGDLRPTCIASPKSALEMSQIVKELHDIDTLFAVKSGGHMPNNGFASIQDGLLITTQNLNNVIYNAEDQTAIIGPGLSWEDAQKGLDGTGRTLVGGRLGGVGVGGYMLGGGLSFLSSQYGWAANNVINFEVVLANGTIVNANEKENTGTQMSIASWDPRQRMTVEQ</sequence>
<evidence type="ECO:0000256" key="2">
    <source>
        <dbReference type="ARBA" id="ARBA00022630"/>
    </source>
</evidence>
<reference evidence="7" key="1">
    <citation type="submission" date="2023-04" db="EMBL/GenBank/DDBJ databases">
        <title>Aspergillus oryzae NBRC 4228.</title>
        <authorList>
            <person name="Ichikawa N."/>
            <person name="Sato H."/>
            <person name="Tonouchi N."/>
        </authorList>
    </citation>
    <scope>NUCLEOTIDE SEQUENCE</scope>
    <source>
        <strain evidence="7">NBRC 4228</strain>
    </source>
</reference>
<feature type="domain" description="FAD-binding PCMH-type" evidence="6">
    <location>
        <begin position="59"/>
        <end position="223"/>
    </location>
</feature>
<accession>A0AAN5BVV6</accession>
<evidence type="ECO:0000313" key="7">
    <source>
        <dbReference type="EMBL" id="GMG27844.1"/>
    </source>
</evidence>
<dbReference type="Gene3D" id="3.30.465.10">
    <property type="match status" value="1"/>
</dbReference>
<keyword evidence="4" id="KW-0560">Oxidoreductase</keyword>
<comment type="similarity">
    <text evidence="1">Belongs to the oxygen-dependent FAD-linked oxidoreductase family.</text>
</comment>
<dbReference type="PANTHER" id="PTHR42973">
    <property type="entry name" value="BINDING OXIDOREDUCTASE, PUTATIVE (AFU_ORTHOLOGUE AFUA_1G17690)-RELATED"/>
    <property type="match status" value="1"/>
</dbReference>
<evidence type="ECO:0000256" key="5">
    <source>
        <dbReference type="SAM" id="SignalP"/>
    </source>
</evidence>
<gene>
    <name evidence="7" type="ORF">Aory04_000438800</name>
</gene>
<keyword evidence="3" id="KW-0274">FAD</keyword>
<dbReference type="AlphaFoldDB" id="A0AAN5BVV6"/>
<keyword evidence="2" id="KW-0285">Flavoprotein</keyword>
<dbReference type="EMBL" id="BSYA01000039">
    <property type="protein sequence ID" value="GMG27844.1"/>
    <property type="molecule type" value="Genomic_DNA"/>
</dbReference>
<feature type="chain" id="PRO_5043024183" evidence="5">
    <location>
        <begin position="25"/>
        <end position="223"/>
    </location>
</feature>
<dbReference type="Pfam" id="PF01565">
    <property type="entry name" value="FAD_binding_4"/>
    <property type="match status" value="1"/>
</dbReference>
<dbReference type="InterPro" id="IPR036318">
    <property type="entry name" value="FAD-bd_PCMH-like_sf"/>
</dbReference>
<dbReference type="InterPro" id="IPR050416">
    <property type="entry name" value="FAD-linked_Oxidoreductase"/>
</dbReference>
<evidence type="ECO:0000256" key="3">
    <source>
        <dbReference type="ARBA" id="ARBA00022827"/>
    </source>
</evidence>
<dbReference type="GO" id="GO:0016491">
    <property type="term" value="F:oxidoreductase activity"/>
    <property type="evidence" value="ECO:0007669"/>
    <property type="project" value="UniProtKB-KW"/>
</dbReference>
<evidence type="ECO:0000256" key="4">
    <source>
        <dbReference type="ARBA" id="ARBA00023002"/>
    </source>
</evidence>
<dbReference type="SUPFAM" id="SSF56176">
    <property type="entry name" value="FAD-binding/transporter-associated domain-like"/>
    <property type="match status" value="1"/>
</dbReference>
<proteinExistence type="inferred from homology"/>
<protein>
    <submittedName>
        <fullName evidence="7">Unnamed protein product</fullName>
    </submittedName>
</protein>
<dbReference type="InterPro" id="IPR016169">
    <property type="entry name" value="FAD-bd_PCMH_sub2"/>
</dbReference>
<dbReference type="InterPro" id="IPR006094">
    <property type="entry name" value="Oxid_FAD_bind_N"/>
</dbReference>
<feature type="signal peptide" evidence="5">
    <location>
        <begin position="1"/>
        <end position="24"/>
    </location>
</feature>
<organism evidence="7 8">
    <name type="scientific">Aspergillus oryzae</name>
    <name type="common">Yellow koji mold</name>
    <dbReference type="NCBI Taxonomy" id="5062"/>
    <lineage>
        <taxon>Eukaryota</taxon>
        <taxon>Fungi</taxon>
        <taxon>Dikarya</taxon>
        <taxon>Ascomycota</taxon>
        <taxon>Pezizomycotina</taxon>
        <taxon>Eurotiomycetes</taxon>
        <taxon>Eurotiomycetidae</taxon>
        <taxon>Eurotiales</taxon>
        <taxon>Aspergillaceae</taxon>
        <taxon>Aspergillus</taxon>
        <taxon>Aspergillus subgen. Circumdati</taxon>
    </lineage>
</organism>
<evidence type="ECO:0000313" key="8">
    <source>
        <dbReference type="Proteomes" id="UP001165205"/>
    </source>
</evidence>
<comment type="caution">
    <text evidence="7">The sequence shown here is derived from an EMBL/GenBank/DDBJ whole genome shotgun (WGS) entry which is preliminary data.</text>
</comment>
<dbReference type="PANTHER" id="PTHR42973:SF13">
    <property type="entry name" value="FAD-BINDING PCMH-TYPE DOMAIN-CONTAINING PROTEIN"/>
    <property type="match status" value="1"/>
</dbReference>
<keyword evidence="5" id="KW-0732">Signal</keyword>
<dbReference type="InterPro" id="IPR016166">
    <property type="entry name" value="FAD-bd_PCMH"/>
</dbReference>
<dbReference type="GO" id="GO:0071949">
    <property type="term" value="F:FAD binding"/>
    <property type="evidence" value="ECO:0007669"/>
    <property type="project" value="InterPro"/>
</dbReference>
<dbReference type="Proteomes" id="UP001165205">
    <property type="component" value="Unassembled WGS sequence"/>
</dbReference>